<evidence type="ECO:0000256" key="4">
    <source>
        <dbReference type="HAMAP-Rule" id="MF_01201"/>
    </source>
</evidence>
<dbReference type="NCBIfam" id="TIGR00492">
    <property type="entry name" value="alr"/>
    <property type="match status" value="1"/>
</dbReference>
<dbReference type="FunFam" id="3.20.20.10:FF:000002">
    <property type="entry name" value="Alanine racemase"/>
    <property type="match status" value="1"/>
</dbReference>
<dbReference type="SUPFAM" id="SSF51419">
    <property type="entry name" value="PLP-binding barrel"/>
    <property type="match status" value="1"/>
</dbReference>
<keyword evidence="9" id="KW-1185">Reference proteome</keyword>
<comment type="function">
    <text evidence="4">Catalyzes the interconversion of L-alanine and D-alanine. May also act on other amino acids.</text>
</comment>
<dbReference type="KEGG" id="mdb:OVN18_06755"/>
<accession>A0A9E8MIQ8</accession>
<dbReference type="GO" id="GO:0009252">
    <property type="term" value="P:peptidoglycan biosynthetic process"/>
    <property type="evidence" value="ECO:0007669"/>
    <property type="project" value="TreeGrafter"/>
</dbReference>
<protein>
    <recommendedName>
        <fullName evidence="4">Alanine racemase</fullName>
        <ecNumber evidence="4">5.1.1.1</ecNumber>
    </recommendedName>
</protein>
<dbReference type="Gene3D" id="3.20.20.10">
    <property type="entry name" value="Alanine racemase"/>
    <property type="match status" value="1"/>
</dbReference>
<evidence type="ECO:0000313" key="9">
    <source>
        <dbReference type="Proteomes" id="UP001164706"/>
    </source>
</evidence>
<dbReference type="CDD" id="cd00430">
    <property type="entry name" value="PLPDE_III_AR"/>
    <property type="match status" value="1"/>
</dbReference>
<feature type="binding site" evidence="4 6">
    <location>
        <position position="131"/>
    </location>
    <ligand>
        <name>substrate</name>
    </ligand>
</feature>
<feature type="binding site" evidence="4 6">
    <location>
        <position position="306"/>
    </location>
    <ligand>
        <name>substrate</name>
    </ligand>
</feature>
<feature type="modified residue" description="N6-(pyridoxal phosphate)lysine" evidence="4 5">
    <location>
        <position position="37"/>
    </location>
</feature>
<feature type="domain" description="Alanine racemase C-terminal" evidence="7">
    <location>
        <begin position="238"/>
        <end position="364"/>
    </location>
</feature>
<feature type="active site" description="Proton acceptor; specific for L-alanine" evidence="4">
    <location>
        <position position="259"/>
    </location>
</feature>
<sequence length="364" mass="38102">MTARPFREARISIEAIAHNVALLRRLAPSRHLMAVVKADGYGHGAVTAARAALEAGADHLGVADVVEALELRAAGIDAPVLAWLLDPAGDLEPALESGIAIGVSSLAQLDRVAAAGHRPAVHLKADTGLSRNGAVEAEWGVLLERTATLVRSGAVRLEGVFSHVSGTSPDDDRAQIAAFERFLDALRAHGLEPGIRHLAASGAALDLPESRYDMVRAGIALYGLPPAPHHRGLELRPAMQLSAAVAAVKRVPAGSGVSYGYRLRTSASSTLALVPLGYADGVPRAAEHAPVLINGRTFPVVARIAMDQLVVDVGEHPVQAGDRAVLFGDPARGEPSAEHWADAAGTIGYEIVTRIGRRVTRTRA</sequence>
<dbReference type="InterPro" id="IPR029066">
    <property type="entry name" value="PLP-binding_barrel"/>
</dbReference>
<dbReference type="GO" id="GO:0030170">
    <property type="term" value="F:pyridoxal phosphate binding"/>
    <property type="evidence" value="ECO:0007669"/>
    <property type="project" value="UniProtKB-UniRule"/>
</dbReference>
<dbReference type="EMBL" id="CP113089">
    <property type="protein sequence ID" value="WAB80283.1"/>
    <property type="molecule type" value="Genomic_DNA"/>
</dbReference>
<dbReference type="EC" id="5.1.1.1" evidence="4"/>
<dbReference type="InterPro" id="IPR000821">
    <property type="entry name" value="Ala_racemase"/>
</dbReference>
<feature type="active site" description="Proton acceptor; specific for D-alanine" evidence="4">
    <location>
        <position position="37"/>
    </location>
</feature>
<dbReference type="InterPro" id="IPR020622">
    <property type="entry name" value="Ala_racemase_pyridoxalP-BS"/>
</dbReference>
<dbReference type="PANTHER" id="PTHR30511:SF0">
    <property type="entry name" value="ALANINE RACEMASE, CATABOLIC-RELATED"/>
    <property type="match status" value="1"/>
</dbReference>
<comment type="cofactor">
    <cofactor evidence="1 4 5">
        <name>pyridoxal 5'-phosphate</name>
        <dbReference type="ChEBI" id="CHEBI:597326"/>
    </cofactor>
</comment>
<dbReference type="GO" id="GO:0005829">
    <property type="term" value="C:cytosol"/>
    <property type="evidence" value="ECO:0007669"/>
    <property type="project" value="TreeGrafter"/>
</dbReference>
<comment type="similarity">
    <text evidence="4">Belongs to the alanine racemase family.</text>
</comment>
<evidence type="ECO:0000313" key="8">
    <source>
        <dbReference type="EMBL" id="WAB80283.1"/>
    </source>
</evidence>
<reference evidence="8" key="1">
    <citation type="submission" date="2022-11" db="EMBL/GenBank/DDBJ databases">
        <title>Description of Microcella daejonensis nov. sp, isolated from riverside soil.</title>
        <authorList>
            <person name="Molina K.M."/>
            <person name="Kim S.B."/>
        </authorList>
    </citation>
    <scope>NUCLEOTIDE SEQUENCE</scope>
    <source>
        <strain evidence="8">MMS21-STM12</strain>
    </source>
</reference>
<dbReference type="GO" id="GO:0030632">
    <property type="term" value="P:D-alanine biosynthetic process"/>
    <property type="evidence" value="ECO:0007669"/>
    <property type="project" value="UniProtKB-UniRule"/>
</dbReference>
<dbReference type="PRINTS" id="PR00992">
    <property type="entry name" value="ALARACEMASE"/>
</dbReference>
<gene>
    <name evidence="8" type="primary">alr</name>
    <name evidence="8" type="ORF">OVN18_06755</name>
</gene>
<evidence type="ECO:0000256" key="3">
    <source>
        <dbReference type="ARBA" id="ARBA00023235"/>
    </source>
</evidence>
<dbReference type="PANTHER" id="PTHR30511">
    <property type="entry name" value="ALANINE RACEMASE"/>
    <property type="match status" value="1"/>
</dbReference>
<dbReference type="HAMAP" id="MF_01201">
    <property type="entry name" value="Ala_racemase"/>
    <property type="match status" value="1"/>
</dbReference>
<dbReference type="InterPro" id="IPR001608">
    <property type="entry name" value="Ala_racemase_N"/>
</dbReference>
<proteinExistence type="inferred from homology"/>
<evidence type="ECO:0000256" key="6">
    <source>
        <dbReference type="PIRSR" id="PIRSR600821-52"/>
    </source>
</evidence>
<evidence type="ECO:0000259" key="7">
    <source>
        <dbReference type="SMART" id="SM01005"/>
    </source>
</evidence>
<keyword evidence="3 4" id="KW-0413">Isomerase</keyword>
<dbReference type="SUPFAM" id="SSF50621">
    <property type="entry name" value="Alanine racemase C-terminal domain-like"/>
    <property type="match status" value="1"/>
</dbReference>
<dbReference type="PROSITE" id="PS00395">
    <property type="entry name" value="ALANINE_RACEMASE"/>
    <property type="match status" value="1"/>
</dbReference>
<keyword evidence="2 4" id="KW-0663">Pyridoxal phosphate</keyword>
<evidence type="ECO:0000256" key="2">
    <source>
        <dbReference type="ARBA" id="ARBA00022898"/>
    </source>
</evidence>
<dbReference type="Gene3D" id="2.40.37.10">
    <property type="entry name" value="Lyase, Ornithine Decarboxylase, Chain A, domain 1"/>
    <property type="match status" value="1"/>
</dbReference>
<comment type="pathway">
    <text evidence="4">Amino-acid biosynthesis; D-alanine biosynthesis; D-alanine from L-alanine: step 1/1.</text>
</comment>
<comment type="catalytic activity">
    <reaction evidence="4">
        <text>L-alanine = D-alanine</text>
        <dbReference type="Rhea" id="RHEA:20249"/>
        <dbReference type="ChEBI" id="CHEBI:57416"/>
        <dbReference type="ChEBI" id="CHEBI:57972"/>
        <dbReference type="EC" id="5.1.1.1"/>
    </reaction>
</comment>
<dbReference type="AlphaFoldDB" id="A0A9E8MIQ8"/>
<dbReference type="InterPro" id="IPR009006">
    <property type="entry name" value="Ala_racemase/Decarboxylase_C"/>
</dbReference>
<dbReference type="Pfam" id="PF00842">
    <property type="entry name" value="Ala_racemase_C"/>
    <property type="match status" value="1"/>
</dbReference>
<evidence type="ECO:0000256" key="5">
    <source>
        <dbReference type="PIRSR" id="PIRSR600821-50"/>
    </source>
</evidence>
<dbReference type="InterPro" id="IPR011079">
    <property type="entry name" value="Ala_racemase_C"/>
</dbReference>
<evidence type="ECO:0000256" key="1">
    <source>
        <dbReference type="ARBA" id="ARBA00001933"/>
    </source>
</evidence>
<dbReference type="Proteomes" id="UP001164706">
    <property type="component" value="Chromosome"/>
</dbReference>
<dbReference type="GO" id="GO:0008784">
    <property type="term" value="F:alanine racemase activity"/>
    <property type="evidence" value="ECO:0007669"/>
    <property type="project" value="UniProtKB-UniRule"/>
</dbReference>
<name>A0A9E8MIQ8_9MICO</name>
<dbReference type="Pfam" id="PF01168">
    <property type="entry name" value="Ala_racemase_N"/>
    <property type="match status" value="1"/>
</dbReference>
<dbReference type="RefSeq" id="WP_267779962.1">
    <property type="nucleotide sequence ID" value="NZ_CP113089.1"/>
</dbReference>
<organism evidence="8 9">
    <name type="scientific">Microcella daejeonensis</name>
    <dbReference type="NCBI Taxonomy" id="2994971"/>
    <lineage>
        <taxon>Bacteria</taxon>
        <taxon>Bacillati</taxon>
        <taxon>Actinomycetota</taxon>
        <taxon>Actinomycetes</taxon>
        <taxon>Micrococcales</taxon>
        <taxon>Microbacteriaceae</taxon>
        <taxon>Microcella</taxon>
    </lineage>
</organism>
<dbReference type="SMART" id="SM01005">
    <property type="entry name" value="Ala_racemase_C"/>
    <property type="match status" value="1"/>
</dbReference>